<sequence>MKSIFNIFKGKDGKEKSDKRRVQFDRRIQVCKNSTPIKHQQQRTQQQQQPFQQQKKSYDDMFIGKTVGYNTPSQPRTRKPLESCPGNIAAATTTTMINSSPSTNSETENAIDRQTSFSSENEIDYYARYKHYKKLSRVLSHQNNNLQLRLYQFENQPSSSTAMNYADSDELQRLRIENAELRSRYNQLTVDIERSLNYQKPSYFPPPPSATHHLMDHHRPAFNMYPLHHHPSLQQYPPGFHPYPSSTATNYPIYSPTLDLDIPRNVSSNGQYDPSETDNTDQGEHGSHKNIFGNSIPKVADVTASRPSTTPVPSDEDIC</sequence>
<evidence type="ECO:0000313" key="2">
    <source>
        <dbReference type="WBParaSite" id="ES5_v2.g6557.t1"/>
    </source>
</evidence>
<protein>
    <submittedName>
        <fullName evidence="2">Uncharacterized protein</fullName>
    </submittedName>
</protein>
<accession>A0AC34GQ66</accession>
<dbReference type="WBParaSite" id="ES5_v2.g6557.t1">
    <property type="protein sequence ID" value="ES5_v2.g6557.t1"/>
    <property type="gene ID" value="ES5_v2.g6557"/>
</dbReference>
<reference evidence="2" key="1">
    <citation type="submission" date="2022-11" db="UniProtKB">
        <authorList>
            <consortium name="WormBaseParasite"/>
        </authorList>
    </citation>
    <scope>IDENTIFICATION</scope>
</reference>
<proteinExistence type="predicted"/>
<name>A0AC34GQ66_9BILA</name>
<evidence type="ECO:0000313" key="1">
    <source>
        <dbReference type="Proteomes" id="UP000887579"/>
    </source>
</evidence>
<dbReference type="Proteomes" id="UP000887579">
    <property type="component" value="Unplaced"/>
</dbReference>
<organism evidence="1 2">
    <name type="scientific">Panagrolaimus sp. ES5</name>
    <dbReference type="NCBI Taxonomy" id="591445"/>
    <lineage>
        <taxon>Eukaryota</taxon>
        <taxon>Metazoa</taxon>
        <taxon>Ecdysozoa</taxon>
        <taxon>Nematoda</taxon>
        <taxon>Chromadorea</taxon>
        <taxon>Rhabditida</taxon>
        <taxon>Tylenchina</taxon>
        <taxon>Panagrolaimomorpha</taxon>
        <taxon>Panagrolaimoidea</taxon>
        <taxon>Panagrolaimidae</taxon>
        <taxon>Panagrolaimus</taxon>
    </lineage>
</organism>